<dbReference type="Pfam" id="PF05974">
    <property type="entry name" value="DUF892"/>
    <property type="match status" value="1"/>
</dbReference>
<dbReference type="Proteomes" id="UP000699975">
    <property type="component" value="Unassembled WGS sequence"/>
</dbReference>
<comment type="caution">
    <text evidence="1">The sequence shown here is derived from an EMBL/GenBank/DDBJ whole genome shotgun (WGS) entry which is preliminary data.</text>
</comment>
<evidence type="ECO:0000313" key="1">
    <source>
        <dbReference type="EMBL" id="MBV7265822.1"/>
    </source>
</evidence>
<dbReference type="InterPro" id="IPR010287">
    <property type="entry name" value="DUF892_YciF-like"/>
</dbReference>
<keyword evidence="2" id="KW-1185">Reference proteome</keyword>
<dbReference type="RefSeq" id="WP_218316233.1">
    <property type="nucleotide sequence ID" value="NZ_JAGSPB010000001.1"/>
</dbReference>
<gene>
    <name evidence="1" type="ORF">KCG45_06490</name>
</gene>
<proteinExistence type="predicted"/>
<dbReference type="EMBL" id="JAGSPB010000001">
    <property type="protein sequence ID" value="MBV7265822.1"/>
    <property type="molecule type" value="Genomic_DNA"/>
</dbReference>
<protein>
    <submittedName>
        <fullName evidence="1">Ferritin-like domain-containing protein</fullName>
    </submittedName>
</protein>
<evidence type="ECO:0000313" key="2">
    <source>
        <dbReference type="Proteomes" id="UP000699975"/>
    </source>
</evidence>
<accession>A0ABS6SMV9</accession>
<dbReference type="PANTHER" id="PTHR30565">
    <property type="entry name" value="PROTEIN YCIF"/>
    <property type="match status" value="1"/>
</dbReference>
<dbReference type="CDD" id="cd07909">
    <property type="entry name" value="YciF"/>
    <property type="match status" value="1"/>
</dbReference>
<sequence>MTINTLTDLYIDQLQDIYSADKQSLEATKKLHEKATSEDLRSALEDGVKGISEGMVQVRKLIEGHNANPNGEFCKGMEGLVKEAKAHAIDADIDDKDVLDASIITQYQRMTHYGLAGYGTAVAFASRLGLTSDAETLQTCLDNTYDGDRRMTEIATGEVNKEAMAA</sequence>
<organism evidence="1 2">
    <name type="scientific">Erythrobacter ani</name>
    <dbReference type="NCBI Taxonomy" id="2827235"/>
    <lineage>
        <taxon>Bacteria</taxon>
        <taxon>Pseudomonadati</taxon>
        <taxon>Pseudomonadota</taxon>
        <taxon>Alphaproteobacteria</taxon>
        <taxon>Sphingomonadales</taxon>
        <taxon>Erythrobacteraceae</taxon>
        <taxon>Erythrobacter/Porphyrobacter group</taxon>
        <taxon>Erythrobacter</taxon>
    </lineage>
</organism>
<dbReference type="PANTHER" id="PTHR30565:SF9">
    <property type="entry name" value="PROTEIN YCIF"/>
    <property type="match status" value="1"/>
</dbReference>
<name>A0ABS6SMV9_9SPHN</name>
<dbReference type="InterPro" id="IPR047114">
    <property type="entry name" value="YciF"/>
</dbReference>
<reference evidence="1 2" key="1">
    <citation type="submission" date="2021-04" db="EMBL/GenBank/DDBJ databases">
        <authorList>
            <person name="Pira H."/>
            <person name="Risdian C."/>
            <person name="Wink J."/>
        </authorList>
    </citation>
    <scope>NUCLEOTIDE SEQUENCE [LARGE SCALE GENOMIC DNA]</scope>
    <source>
        <strain evidence="1 2">WH131</strain>
    </source>
</reference>